<evidence type="ECO:0000313" key="4">
    <source>
        <dbReference type="Proteomes" id="UP001439008"/>
    </source>
</evidence>
<keyword evidence="4" id="KW-1185">Reference proteome</keyword>
<accession>A0ABV2AER7</accession>
<dbReference type="PRINTS" id="PR00190">
    <property type="entry name" value="ACTIN"/>
</dbReference>
<sequence>MEYYGEEIGTIVVDVGRTHFKAGFAGDSSPSSFNVSAAGISNIKSEKFAGKNLDYVLSEKEIDKLQIVKPFYDLKNANFDAIEAIFNEALLEDLQIKPKEHPILVSERTDTPKIYREKLAQLLFEKMGFECLFFAKQPVLSCFASGRYTGMVLDVSGADTKCVPVSDGYSLPAETKTSEIGGDWIDTFLKTRLLARGINLIEDKILLSADKSVVDYVESRTLRDIKENFCFVKSEENGPVRSDSKDYKLPDGRLVEIKGEDRYIPTEVFFQPQSDLFEKRLNNVKSAPKLLVETLLECDADLRKNLVGNIIVSGKGLLFKGFYKRLFSSVNQMLPPALNKLKIIMPSDNIRRNFEVAWIGGSILGSIAAFKQLIVTKSEFEESGTSIIHEKCP</sequence>
<comment type="catalytic activity">
    <reaction evidence="1">
        <text>ATP + H2O = ADP + phosphate + H(+)</text>
        <dbReference type="Rhea" id="RHEA:13065"/>
        <dbReference type="ChEBI" id="CHEBI:15377"/>
        <dbReference type="ChEBI" id="CHEBI:15378"/>
        <dbReference type="ChEBI" id="CHEBI:30616"/>
        <dbReference type="ChEBI" id="CHEBI:43474"/>
        <dbReference type="ChEBI" id="CHEBI:456216"/>
    </reaction>
</comment>
<reference evidence="3 4" key="1">
    <citation type="journal article" date="2024" name="BMC Biol.">
        <title>Comparative genomics of Ascetosporea gives new insight into the evolutionary basis for animal parasitism in Rhizaria.</title>
        <authorList>
            <person name="Hiltunen Thoren M."/>
            <person name="Onut-Brannstrom I."/>
            <person name="Alfjorden A."/>
            <person name="Peckova H."/>
            <person name="Swords F."/>
            <person name="Hooper C."/>
            <person name="Holzer A.S."/>
            <person name="Bass D."/>
            <person name="Burki F."/>
        </authorList>
    </citation>
    <scope>NUCLEOTIDE SEQUENCE [LARGE SCALE GENOMIC DNA]</scope>
    <source>
        <strain evidence="3">20-A016</strain>
    </source>
</reference>
<dbReference type="SUPFAM" id="SSF53067">
    <property type="entry name" value="Actin-like ATPase domain"/>
    <property type="match status" value="2"/>
</dbReference>
<protein>
    <submittedName>
        <fullName evidence="3">Uncharacterized protein</fullName>
    </submittedName>
</protein>
<dbReference type="PANTHER" id="PTHR11937">
    <property type="entry name" value="ACTIN"/>
    <property type="match status" value="1"/>
</dbReference>
<gene>
    <name evidence="3" type="ORF">MHBO_000200</name>
</gene>
<dbReference type="EMBL" id="JBDODL010000025">
    <property type="protein sequence ID" value="MES1918191.1"/>
    <property type="molecule type" value="Genomic_DNA"/>
</dbReference>
<evidence type="ECO:0000256" key="1">
    <source>
        <dbReference type="ARBA" id="ARBA00049360"/>
    </source>
</evidence>
<evidence type="ECO:0000256" key="2">
    <source>
        <dbReference type="RuleBase" id="RU000487"/>
    </source>
</evidence>
<comment type="caution">
    <text evidence="3">The sequence shown here is derived from an EMBL/GenBank/DDBJ whole genome shotgun (WGS) entry which is preliminary data.</text>
</comment>
<proteinExistence type="inferred from homology"/>
<organism evidence="3 4">
    <name type="scientific">Bonamia ostreae</name>
    <dbReference type="NCBI Taxonomy" id="126728"/>
    <lineage>
        <taxon>Eukaryota</taxon>
        <taxon>Sar</taxon>
        <taxon>Rhizaria</taxon>
        <taxon>Endomyxa</taxon>
        <taxon>Ascetosporea</taxon>
        <taxon>Haplosporida</taxon>
        <taxon>Bonamia</taxon>
    </lineage>
</organism>
<name>A0ABV2AER7_9EUKA</name>
<dbReference type="Gene3D" id="3.30.420.40">
    <property type="match status" value="2"/>
</dbReference>
<comment type="similarity">
    <text evidence="2">Belongs to the actin family.</text>
</comment>
<dbReference type="Proteomes" id="UP001439008">
    <property type="component" value="Unassembled WGS sequence"/>
</dbReference>
<dbReference type="Pfam" id="PF00022">
    <property type="entry name" value="Actin"/>
    <property type="match status" value="1"/>
</dbReference>
<dbReference type="SMART" id="SM00268">
    <property type="entry name" value="ACTIN"/>
    <property type="match status" value="1"/>
</dbReference>
<dbReference type="InterPro" id="IPR004000">
    <property type="entry name" value="Actin"/>
</dbReference>
<dbReference type="InterPro" id="IPR043129">
    <property type="entry name" value="ATPase_NBD"/>
</dbReference>
<evidence type="ECO:0000313" key="3">
    <source>
        <dbReference type="EMBL" id="MES1918191.1"/>
    </source>
</evidence>
<dbReference type="Gene3D" id="3.90.640.10">
    <property type="entry name" value="Actin, Chain A, domain 4"/>
    <property type="match status" value="1"/>
</dbReference>